<dbReference type="InterPro" id="IPR029044">
    <property type="entry name" value="Nucleotide-diphossugar_trans"/>
</dbReference>
<name>A0ABW5XND5_9SPHI</name>
<sequence>MFLTVGIPTYEMHPYGAEFVDFSLDILSRQSFKDFEVLVSDHSKDDSIQNAVSRWKGILNINYLKKEYKIDNPSSNLNNIFQNARGEYIKIIFQDDFLFDNQSLEKTVEKIKSTDFPAWLVSPSEHSEDGHTMIRPFYPHYNNDIHIGNNTISSPSVLAIKNDANKVYFNENFKWLMDCIYYKDCFTKFGNPVIIDDITVVNRWWGNQLTNQLGDKARNDEVIMAIKLYDSPSRLISYKLGNLYKKLRKKIKNAITS</sequence>
<dbReference type="SUPFAM" id="SSF53448">
    <property type="entry name" value="Nucleotide-diphospho-sugar transferases"/>
    <property type="match status" value="1"/>
</dbReference>
<organism evidence="2 3">
    <name type="scientific">Mucilaginibacter antarcticus</name>
    <dbReference type="NCBI Taxonomy" id="1855725"/>
    <lineage>
        <taxon>Bacteria</taxon>
        <taxon>Pseudomonadati</taxon>
        <taxon>Bacteroidota</taxon>
        <taxon>Sphingobacteriia</taxon>
        <taxon>Sphingobacteriales</taxon>
        <taxon>Sphingobacteriaceae</taxon>
        <taxon>Mucilaginibacter</taxon>
    </lineage>
</organism>
<dbReference type="RefSeq" id="WP_377126341.1">
    <property type="nucleotide sequence ID" value="NZ_JBHUHN010000001.1"/>
</dbReference>
<evidence type="ECO:0000313" key="3">
    <source>
        <dbReference type="Proteomes" id="UP001597601"/>
    </source>
</evidence>
<accession>A0ABW5XND5</accession>
<feature type="domain" description="Glycosyltransferase 2-like" evidence="1">
    <location>
        <begin position="4"/>
        <end position="135"/>
    </location>
</feature>
<dbReference type="InterPro" id="IPR001173">
    <property type="entry name" value="Glyco_trans_2-like"/>
</dbReference>
<dbReference type="CDD" id="cd00761">
    <property type="entry name" value="Glyco_tranf_GTA_type"/>
    <property type="match status" value="1"/>
</dbReference>
<gene>
    <name evidence="2" type="ORF">ACFSYC_09620</name>
</gene>
<protein>
    <submittedName>
        <fullName evidence="2">Glycosyltransferase family 2 protein</fullName>
    </submittedName>
</protein>
<keyword evidence="3" id="KW-1185">Reference proteome</keyword>
<comment type="caution">
    <text evidence="2">The sequence shown here is derived from an EMBL/GenBank/DDBJ whole genome shotgun (WGS) entry which is preliminary data.</text>
</comment>
<dbReference type="Gene3D" id="3.90.550.10">
    <property type="entry name" value="Spore Coat Polysaccharide Biosynthesis Protein SpsA, Chain A"/>
    <property type="match status" value="1"/>
</dbReference>
<evidence type="ECO:0000259" key="1">
    <source>
        <dbReference type="Pfam" id="PF00535"/>
    </source>
</evidence>
<evidence type="ECO:0000313" key="2">
    <source>
        <dbReference type="EMBL" id="MFD2864941.1"/>
    </source>
</evidence>
<dbReference type="Proteomes" id="UP001597601">
    <property type="component" value="Unassembled WGS sequence"/>
</dbReference>
<reference evidence="3" key="1">
    <citation type="journal article" date="2019" name="Int. J. Syst. Evol. Microbiol.">
        <title>The Global Catalogue of Microorganisms (GCM) 10K type strain sequencing project: providing services to taxonomists for standard genome sequencing and annotation.</title>
        <authorList>
            <consortium name="The Broad Institute Genomics Platform"/>
            <consortium name="The Broad Institute Genome Sequencing Center for Infectious Disease"/>
            <person name="Wu L."/>
            <person name="Ma J."/>
        </authorList>
    </citation>
    <scope>NUCLEOTIDE SEQUENCE [LARGE SCALE GENOMIC DNA]</scope>
    <source>
        <strain evidence="3">KCTC 52232</strain>
    </source>
</reference>
<dbReference type="Pfam" id="PF00535">
    <property type="entry name" value="Glycos_transf_2"/>
    <property type="match status" value="1"/>
</dbReference>
<dbReference type="EMBL" id="JBHUON010000009">
    <property type="protein sequence ID" value="MFD2864941.1"/>
    <property type="molecule type" value="Genomic_DNA"/>
</dbReference>
<proteinExistence type="predicted"/>